<dbReference type="InterPro" id="IPR013320">
    <property type="entry name" value="ConA-like_dom_sf"/>
</dbReference>
<dbReference type="SUPFAM" id="SSF63887">
    <property type="entry name" value="P-domain of calnexin/calreticulin"/>
    <property type="match status" value="1"/>
</dbReference>
<keyword evidence="7 10" id="KW-0143">Chaperone</keyword>
<proteinExistence type="inferred from homology"/>
<feature type="region of interest" description="Disordered" evidence="11">
    <location>
        <begin position="202"/>
        <end position="282"/>
    </location>
</feature>
<keyword evidence="6" id="KW-0472">Membrane</keyword>
<dbReference type="GO" id="GO:0051082">
    <property type="term" value="F:unfolded protein binding"/>
    <property type="evidence" value="ECO:0007669"/>
    <property type="project" value="InterPro"/>
</dbReference>
<feature type="disulfide bond" evidence="9">
    <location>
        <begin position="100"/>
        <end position="134"/>
    </location>
</feature>
<gene>
    <name evidence="12" type="ORF">BpHYR1_021760</name>
</gene>
<dbReference type="GO" id="GO:0005789">
    <property type="term" value="C:endoplasmic reticulum membrane"/>
    <property type="evidence" value="ECO:0007669"/>
    <property type="project" value="UniProtKB-SubCell"/>
</dbReference>
<evidence type="ECO:0000256" key="9">
    <source>
        <dbReference type="PIRSR" id="PIRSR601580-3"/>
    </source>
</evidence>
<feature type="non-terminal residue" evidence="12">
    <location>
        <position position="1"/>
    </location>
</feature>
<sequence length="436" mass="49616">KVPEGQTHFLETFESDEIGKVWIKSKAKKDGVEESIAKYDGEWAVESSSDSVLEGDLGLVLKSKAKHHAISSKLEKKFDFAEGKPLVVQYEVKFQNALDCGGAYVKLLEDESNLNLEQFFDKTSFSIMFGPDKCGTENKFHFIVRFKNPVTGKVEEHHAKKSDFPGTVFSDSKTHLFTLILNPDNTFKMLIDNSEVNSGSLLNDLTPPINPPKEIVDANDKKPESWDEREKIPDETAVKPDDWDENEPKMIADHDAVKPGDWDESAPEMIPDPEAVKPDDWDEATDGEWEPPMIDNPKCSQGGCGKWTPPNIDNPKYKGKWTPPLIENPNYQGKWEPRKLPNPEFFEDKDPFKSLLPFSAVGLELWSMTENIYFDNFVIAQDPKLAELFAEDNWVAKSKLENEKADQKEENVSKDEKEDDQDEEDKEEPEEVKDEL</sequence>
<dbReference type="PANTHER" id="PTHR11073:SF1">
    <property type="entry name" value="CALNEXIN 14D-RELATED"/>
    <property type="match status" value="1"/>
</dbReference>
<comment type="subcellular location">
    <subcellularLocation>
        <location evidence="1">Endoplasmic reticulum membrane</location>
        <topology evidence="1">Single-pass type I membrane protein</topology>
    </subcellularLocation>
</comment>
<evidence type="ECO:0000256" key="2">
    <source>
        <dbReference type="ARBA" id="ARBA00010983"/>
    </source>
</evidence>
<keyword evidence="4 10" id="KW-0256">Endoplasmic reticulum</keyword>
<evidence type="ECO:0000256" key="10">
    <source>
        <dbReference type="RuleBase" id="RU362126"/>
    </source>
</evidence>
<dbReference type="Gene3D" id="2.60.120.200">
    <property type="match status" value="1"/>
</dbReference>
<keyword evidence="13" id="KW-1185">Reference proteome</keyword>
<accession>A0A3M7QXJ7</accession>
<dbReference type="Pfam" id="PF00262">
    <property type="entry name" value="Calreticulin"/>
    <property type="match status" value="1"/>
</dbReference>
<dbReference type="PROSITE" id="PS00805">
    <property type="entry name" value="CALRETICULIN_REPEAT"/>
    <property type="match status" value="1"/>
</dbReference>
<evidence type="ECO:0000256" key="1">
    <source>
        <dbReference type="ARBA" id="ARBA00004115"/>
    </source>
</evidence>
<keyword evidence="5" id="KW-1133">Transmembrane helix</keyword>
<dbReference type="InterPro" id="IPR009033">
    <property type="entry name" value="Calreticulin/calnexin_P_dom_sf"/>
</dbReference>
<evidence type="ECO:0000256" key="7">
    <source>
        <dbReference type="ARBA" id="ARBA00023186"/>
    </source>
</evidence>
<name>A0A3M7QXJ7_BRAPC</name>
<evidence type="ECO:0000256" key="6">
    <source>
        <dbReference type="ARBA" id="ARBA00023136"/>
    </source>
</evidence>
<dbReference type="Proteomes" id="UP000276133">
    <property type="component" value="Unassembled WGS sequence"/>
</dbReference>
<comment type="caution">
    <text evidence="12">The sequence shown here is derived from an EMBL/GenBank/DDBJ whole genome shotgun (WGS) entry which is preliminary data.</text>
</comment>
<keyword evidence="9" id="KW-1015">Disulfide bond</keyword>
<dbReference type="Gene3D" id="2.10.250.10">
    <property type="entry name" value="Calreticulin/calnexin, P domain"/>
    <property type="match status" value="1"/>
</dbReference>
<evidence type="ECO:0000256" key="5">
    <source>
        <dbReference type="ARBA" id="ARBA00022989"/>
    </source>
</evidence>
<dbReference type="GO" id="GO:0005509">
    <property type="term" value="F:calcium ion binding"/>
    <property type="evidence" value="ECO:0007669"/>
    <property type="project" value="InterPro"/>
</dbReference>
<dbReference type="PANTHER" id="PTHR11073">
    <property type="entry name" value="CALRETICULIN AND CALNEXIN"/>
    <property type="match status" value="1"/>
</dbReference>
<reference evidence="12 13" key="1">
    <citation type="journal article" date="2018" name="Sci. Rep.">
        <title>Genomic signatures of local adaptation to the degree of environmental predictability in rotifers.</title>
        <authorList>
            <person name="Franch-Gras L."/>
            <person name="Hahn C."/>
            <person name="Garcia-Roger E.M."/>
            <person name="Carmona M.J."/>
            <person name="Serra M."/>
            <person name="Gomez A."/>
        </authorList>
    </citation>
    <scope>NUCLEOTIDE SEQUENCE [LARGE SCALE GENOMIC DNA]</scope>
    <source>
        <strain evidence="12">HYR1</strain>
    </source>
</reference>
<dbReference type="FunFam" id="2.10.250.10:FF:000001">
    <property type="entry name" value="Calnexin homolog"/>
    <property type="match status" value="1"/>
</dbReference>
<dbReference type="EMBL" id="REGN01004899">
    <property type="protein sequence ID" value="RNA15718.1"/>
    <property type="molecule type" value="Genomic_DNA"/>
</dbReference>
<evidence type="ECO:0000313" key="13">
    <source>
        <dbReference type="Proteomes" id="UP000276133"/>
    </source>
</evidence>
<dbReference type="PRINTS" id="PR00626">
    <property type="entry name" value="CALRETICULIN"/>
</dbReference>
<feature type="compositionally biased region" description="Basic and acidic residues" evidence="11">
    <location>
        <begin position="400"/>
        <end position="416"/>
    </location>
</feature>
<keyword evidence="3" id="KW-0812">Transmembrane</keyword>
<evidence type="ECO:0000256" key="4">
    <source>
        <dbReference type="ARBA" id="ARBA00022824"/>
    </source>
</evidence>
<feature type="compositionally biased region" description="Acidic residues" evidence="11">
    <location>
        <begin position="417"/>
        <end position="436"/>
    </location>
</feature>
<dbReference type="GO" id="GO:0036503">
    <property type="term" value="P:ERAD pathway"/>
    <property type="evidence" value="ECO:0007669"/>
    <property type="project" value="TreeGrafter"/>
</dbReference>
<evidence type="ECO:0000256" key="3">
    <source>
        <dbReference type="ARBA" id="ARBA00022692"/>
    </source>
</evidence>
<protein>
    <submittedName>
        <fullName evidence="12">Calnexin</fullName>
    </submittedName>
</protein>
<feature type="compositionally biased region" description="Basic and acidic residues" evidence="11">
    <location>
        <begin position="214"/>
        <end position="261"/>
    </location>
</feature>
<dbReference type="InterPro" id="IPR001580">
    <property type="entry name" value="Calret/calnex"/>
</dbReference>
<dbReference type="STRING" id="10195.A0A3M7QXJ7"/>
<dbReference type="InterPro" id="IPR018124">
    <property type="entry name" value="Calret/calnex_CS"/>
</dbReference>
<feature type="region of interest" description="Disordered" evidence="11">
    <location>
        <begin position="312"/>
        <end position="336"/>
    </location>
</feature>
<dbReference type="OrthoDB" id="1938156at2759"/>
<organism evidence="12 13">
    <name type="scientific">Brachionus plicatilis</name>
    <name type="common">Marine rotifer</name>
    <name type="synonym">Brachionus muelleri</name>
    <dbReference type="NCBI Taxonomy" id="10195"/>
    <lineage>
        <taxon>Eukaryota</taxon>
        <taxon>Metazoa</taxon>
        <taxon>Spiralia</taxon>
        <taxon>Gnathifera</taxon>
        <taxon>Rotifera</taxon>
        <taxon>Eurotatoria</taxon>
        <taxon>Monogononta</taxon>
        <taxon>Pseudotrocha</taxon>
        <taxon>Ploima</taxon>
        <taxon>Brachionidae</taxon>
        <taxon>Brachionus</taxon>
    </lineage>
</organism>
<evidence type="ECO:0000313" key="12">
    <source>
        <dbReference type="EMBL" id="RNA15718.1"/>
    </source>
</evidence>
<dbReference type="GO" id="GO:0006457">
    <property type="term" value="P:protein folding"/>
    <property type="evidence" value="ECO:0007669"/>
    <property type="project" value="InterPro"/>
</dbReference>
<dbReference type="SUPFAM" id="SSF49899">
    <property type="entry name" value="Concanavalin A-like lectins/glucanases"/>
    <property type="match status" value="1"/>
</dbReference>
<evidence type="ECO:0000256" key="8">
    <source>
        <dbReference type="ARBA" id="ARBA00053392"/>
    </source>
</evidence>
<dbReference type="AlphaFoldDB" id="A0A3M7QXJ7"/>
<comment type="function">
    <text evidence="8">Calcium-binding protein that interacts with newly synthesized monoglucosylated glycoproteins in the endoplasmic reticulum. It may act in assisting protein assembly and/or in the retention within the ER of unassembled protein subunits. It seems to play a major role in the quality control apparatus of the ER by the retention of incorrectly folded proteins. Required for embryogenesis and larval development under heat and ER stress conditions. May be important for germ cell development. Involved in neuronal necrotic cell death.</text>
</comment>
<comment type="similarity">
    <text evidence="2 10">Belongs to the calreticulin family.</text>
</comment>
<dbReference type="FunFam" id="2.60.120.200:FF:000011">
    <property type="entry name" value="Probable calnexin"/>
    <property type="match status" value="1"/>
</dbReference>
<dbReference type="PROSITE" id="PS00804">
    <property type="entry name" value="CALRETICULIN_2"/>
    <property type="match status" value="1"/>
</dbReference>
<feature type="region of interest" description="Disordered" evidence="11">
    <location>
        <begin position="400"/>
        <end position="436"/>
    </location>
</feature>
<dbReference type="PROSITE" id="PS00803">
    <property type="entry name" value="CALRETICULIN_1"/>
    <property type="match status" value="1"/>
</dbReference>
<evidence type="ECO:0000256" key="11">
    <source>
        <dbReference type="SAM" id="MobiDB-lite"/>
    </source>
</evidence>